<reference evidence="2" key="1">
    <citation type="submission" date="2021-01" db="EMBL/GenBank/DDBJ databases">
        <title>Whole genome shotgun sequence of Rugosimonospora africana NBRC 104875.</title>
        <authorList>
            <person name="Komaki H."/>
            <person name="Tamura T."/>
        </authorList>
    </citation>
    <scope>NUCLEOTIDE SEQUENCE</scope>
    <source>
        <strain evidence="2">NBRC 104875</strain>
    </source>
</reference>
<gene>
    <name evidence="2" type="ORF">Raf01_94370</name>
</gene>
<proteinExistence type="predicted"/>
<protein>
    <submittedName>
        <fullName evidence="2">Uncharacterized protein</fullName>
    </submittedName>
</protein>
<dbReference type="RefSeq" id="WP_239134536.1">
    <property type="nucleotide sequence ID" value="NZ_BONZ01000121.1"/>
</dbReference>
<dbReference type="AlphaFoldDB" id="A0A8J3VWF7"/>
<sequence>MNAKPRTLRQEQLQLTAQLRGAGKTWVEVARVFAGRYDVNMRVAFRLAHGWSQRTAADLWNERWPASPKTFKNFSYWELWPASTGHAPSLETLTKLADLYECGVADLLADGPRFDWRDDAYQARRQLSGLPIPALSNSGEPSLGPRDTDSTNTGVASIDPSRQPETFVKQIAEMDVEDLARAVGFWFDQTDAVTNRRDLLLKLSAGLALAASRPSLADGEQAAQRPHIGQSGSGLSGVWHSRYLYYSNGRLGEFEGQHYLVLRQRGNQVVGESLPHSTGSHLDLELSLDASIATGTWTERTSPTGYYRGAVYHGTIQLVVNPMGRAMSGKWLGFGTNFKVNTGEWELTWVDEATSPRGMREYHLRV</sequence>
<comment type="caution">
    <text evidence="2">The sequence shown here is derived from an EMBL/GenBank/DDBJ whole genome shotgun (WGS) entry which is preliminary data.</text>
</comment>
<organism evidence="2 3">
    <name type="scientific">Rugosimonospora africana</name>
    <dbReference type="NCBI Taxonomy" id="556532"/>
    <lineage>
        <taxon>Bacteria</taxon>
        <taxon>Bacillati</taxon>
        <taxon>Actinomycetota</taxon>
        <taxon>Actinomycetes</taxon>
        <taxon>Micromonosporales</taxon>
        <taxon>Micromonosporaceae</taxon>
        <taxon>Rugosimonospora</taxon>
    </lineage>
</organism>
<accession>A0A8J3VWF7</accession>
<keyword evidence="3" id="KW-1185">Reference proteome</keyword>
<evidence type="ECO:0000256" key="1">
    <source>
        <dbReference type="SAM" id="MobiDB-lite"/>
    </source>
</evidence>
<evidence type="ECO:0000313" key="3">
    <source>
        <dbReference type="Proteomes" id="UP000642748"/>
    </source>
</evidence>
<name>A0A8J3VWF7_9ACTN</name>
<evidence type="ECO:0000313" key="2">
    <source>
        <dbReference type="EMBL" id="GIH21265.1"/>
    </source>
</evidence>
<dbReference type="EMBL" id="BONZ01000121">
    <property type="protein sequence ID" value="GIH21265.1"/>
    <property type="molecule type" value="Genomic_DNA"/>
</dbReference>
<dbReference type="Proteomes" id="UP000642748">
    <property type="component" value="Unassembled WGS sequence"/>
</dbReference>
<feature type="region of interest" description="Disordered" evidence="1">
    <location>
        <begin position="132"/>
        <end position="162"/>
    </location>
</feature>